<reference evidence="1" key="1">
    <citation type="journal article" date="2014" name="Microbiology">
        <title>A 2,4-dichlorophenoxyacetic acid degradation plasmid pM7012 discloses distribution of an unclassified megaplasmid group across bacterial species.</title>
        <authorList>
            <person name="Sakai Y."/>
            <person name="Ogawa N."/>
            <person name="Shimomura Y."/>
            <person name="Fujii T."/>
        </authorList>
    </citation>
    <scope>NUCLEOTIDE SEQUENCE</scope>
    <source>
        <strain evidence="1">M701</strain>
    </source>
</reference>
<geneLocation type="plasmid" evidence="1">
    <name>pM7012</name>
</geneLocation>
<dbReference type="Pfam" id="PF11284">
    <property type="entry name" value="DUF3085"/>
    <property type="match status" value="1"/>
</dbReference>
<dbReference type="RefSeq" id="WP_023842446.1">
    <property type="nucleotide sequence ID" value="NC_022995.1"/>
</dbReference>
<keyword evidence="1" id="KW-0614">Plasmid</keyword>
<dbReference type="AlphaFoldDB" id="V5YNK4"/>
<dbReference type="InterPro" id="IPR021436">
    <property type="entry name" value="DUF3085"/>
</dbReference>
<dbReference type="EMBL" id="AB853026">
    <property type="protein sequence ID" value="BAO18903.1"/>
    <property type="molecule type" value="Genomic_DNA"/>
</dbReference>
<organism evidence="1">
    <name type="scientific">Burkholderia sp. M701</name>
    <dbReference type="NCBI Taxonomy" id="326454"/>
    <lineage>
        <taxon>Bacteria</taxon>
        <taxon>Pseudomonadati</taxon>
        <taxon>Pseudomonadota</taxon>
        <taxon>Betaproteobacteria</taxon>
        <taxon>Burkholderiales</taxon>
        <taxon>Burkholderiaceae</taxon>
        <taxon>Burkholderia</taxon>
    </lineage>
</organism>
<evidence type="ECO:0000313" key="1">
    <source>
        <dbReference type="EMBL" id="BAO18903.1"/>
    </source>
</evidence>
<reference evidence="1" key="2">
    <citation type="submission" date="2024-06" db="EMBL/GenBank/DDBJ databases">
        <authorList>
            <person name="Sakai Y."/>
            <person name="Fujii T."/>
        </authorList>
    </citation>
    <scope>NUCLEOTIDE SEQUENCE</scope>
    <source>
        <strain evidence="1">M701</strain>
        <plasmid evidence="1">pM7012</plasmid>
    </source>
</reference>
<name>V5YNK4_9BURK</name>
<sequence length="120" mass="13325">MPQITLKKAQVQQLVAFCDEHKQANFFMAKDQGAYVGASVGIVDGQLKNCIFYFKGCDPQKDEDWYHNARDMFGGDDFGEQFPVSHLKDALAQPDLTSVVIKVTPTSVSIQAKMTAAKKH</sequence>
<accession>V5YNK4</accession>
<evidence type="ECO:0008006" key="2">
    <source>
        <dbReference type="Google" id="ProtNLM"/>
    </source>
</evidence>
<protein>
    <recommendedName>
        <fullName evidence="2">DUF3085 domain-containing protein</fullName>
    </recommendedName>
</protein>
<proteinExistence type="predicted"/>